<gene>
    <name evidence="2" type="ORF">GH723_13815</name>
</gene>
<dbReference type="SUPFAM" id="SSF75304">
    <property type="entry name" value="Amidase signature (AS) enzymes"/>
    <property type="match status" value="1"/>
</dbReference>
<accession>A0A5Q2RPN9</accession>
<keyword evidence="2" id="KW-0378">Hydrolase</keyword>
<dbReference type="KEGG" id="atq:GH723_13815"/>
<dbReference type="EC" id="3.5.1.4" evidence="2"/>
<dbReference type="GO" id="GO:0004040">
    <property type="term" value="F:amidase activity"/>
    <property type="evidence" value="ECO:0007669"/>
    <property type="project" value="UniProtKB-EC"/>
</dbReference>
<dbReference type="InterPro" id="IPR020556">
    <property type="entry name" value="Amidase_CS"/>
</dbReference>
<proteinExistence type="predicted"/>
<name>A0A5Q2RPN9_9ACTN</name>
<evidence type="ECO:0000259" key="1">
    <source>
        <dbReference type="Pfam" id="PF01425"/>
    </source>
</evidence>
<dbReference type="RefSeq" id="WP_153760193.1">
    <property type="nucleotide sequence ID" value="NZ_CP045851.1"/>
</dbReference>
<dbReference type="InterPro" id="IPR036928">
    <property type="entry name" value="AS_sf"/>
</dbReference>
<protein>
    <submittedName>
        <fullName evidence="2">Amidase</fullName>
        <ecNumber evidence="2">3.5.1.4</ecNumber>
    </submittedName>
</protein>
<organism evidence="2 3">
    <name type="scientific">Actinomarinicola tropica</name>
    <dbReference type="NCBI Taxonomy" id="2789776"/>
    <lineage>
        <taxon>Bacteria</taxon>
        <taxon>Bacillati</taxon>
        <taxon>Actinomycetota</taxon>
        <taxon>Acidimicrobiia</taxon>
        <taxon>Acidimicrobiales</taxon>
        <taxon>Iamiaceae</taxon>
        <taxon>Actinomarinicola</taxon>
    </lineage>
</organism>
<dbReference type="NCBIfam" id="NF006169">
    <property type="entry name" value="PRK08310.1"/>
    <property type="match status" value="1"/>
</dbReference>
<feature type="domain" description="Amidase" evidence="1">
    <location>
        <begin position="19"/>
        <end position="189"/>
    </location>
</feature>
<dbReference type="Gene3D" id="3.90.1300.10">
    <property type="entry name" value="Amidase signature (AS) domain"/>
    <property type="match status" value="1"/>
</dbReference>
<dbReference type="Proteomes" id="UP000334019">
    <property type="component" value="Chromosome"/>
</dbReference>
<reference evidence="2 3" key="1">
    <citation type="submission" date="2019-11" db="EMBL/GenBank/DDBJ databases">
        <authorList>
            <person name="He Y."/>
        </authorList>
    </citation>
    <scope>NUCLEOTIDE SEQUENCE [LARGE SCALE GENOMIC DNA]</scope>
    <source>
        <strain evidence="2 3">SCSIO 58843</strain>
    </source>
</reference>
<dbReference type="Pfam" id="PF01425">
    <property type="entry name" value="Amidase"/>
    <property type="match status" value="2"/>
</dbReference>
<keyword evidence="3" id="KW-1185">Reference proteome</keyword>
<dbReference type="InterPro" id="IPR023631">
    <property type="entry name" value="Amidase_dom"/>
</dbReference>
<dbReference type="PANTHER" id="PTHR46310">
    <property type="entry name" value="AMIDASE 1"/>
    <property type="match status" value="1"/>
</dbReference>
<dbReference type="PANTHER" id="PTHR46310:SF7">
    <property type="entry name" value="AMIDASE 1"/>
    <property type="match status" value="1"/>
</dbReference>
<dbReference type="PROSITE" id="PS00571">
    <property type="entry name" value="AMIDASES"/>
    <property type="match status" value="1"/>
</dbReference>
<evidence type="ECO:0000313" key="2">
    <source>
        <dbReference type="EMBL" id="QGG96087.1"/>
    </source>
</evidence>
<sequence length="391" mass="41028">MHARTTGPFIVGPDELVPGAPNRPLSGRTFAVKDMIDVAGQRTGVGNPDLLAAAEPAPMHATAVQRLLDAGATCVGKTHTAESAYSLSGVNEHYGTPINPADPTRDPGGSSSGSAVAVASGLVDVALGTDTAGSVRVPASYCGVIGMRPTHGRVPIEGVAPLAPRFDTVGWLARDGQVARRVGEALLGTGRRRGRITQLLVAEDMFEMCDPGVADALADAIGRVSMALLRTPEPTRFWGMGEAEQWADTFRTLQRADAWRTNRHWIERMHPRFGPTTAQRWEEAASVGAEQEAEAERVAALLTERVWELLSGGAVMIVPTTPGVAPPLDLDPAAASEVRGRLMTFSVISPLARAPQISLPLAQVDGLPVGLGVMAGPGADELLLDLAAFLV</sequence>
<dbReference type="AlphaFoldDB" id="A0A5Q2RPN9"/>
<evidence type="ECO:0000313" key="3">
    <source>
        <dbReference type="Proteomes" id="UP000334019"/>
    </source>
</evidence>
<dbReference type="EMBL" id="CP045851">
    <property type="protein sequence ID" value="QGG96087.1"/>
    <property type="molecule type" value="Genomic_DNA"/>
</dbReference>
<feature type="domain" description="Amidase" evidence="1">
    <location>
        <begin position="240"/>
        <end position="384"/>
    </location>
</feature>